<dbReference type="PROSITE" id="PS51257">
    <property type="entry name" value="PROKAR_LIPOPROTEIN"/>
    <property type="match status" value="1"/>
</dbReference>
<reference evidence="2 3" key="1">
    <citation type="submission" date="2019-07" db="EMBL/GenBank/DDBJ databases">
        <authorList>
            <person name="Huq M.A."/>
        </authorList>
    </citation>
    <scope>NUCLEOTIDE SEQUENCE [LARGE SCALE GENOMIC DNA]</scope>
    <source>
        <strain evidence="2 3">MAH-3</strain>
    </source>
</reference>
<evidence type="ECO:0000313" key="2">
    <source>
        <dbReference type="EMBL" id="TSJ41185.1"/>
    </source>
</evidence>
<dbReference type="Pfam" id="PF02470">
    <property type="entry name" value="MlaD"/>
    <property type="match status" value="1"/>
</dbReference>
<organism evidence="2 3">
    <name type="scientific">Fluviicola chungangensis</name>
    <dbReference type="NCBI Taxonomy" id="2597671"/>
    <lineage>
        <taxon>Bacteria</taxon>
        <taxon>Pseudomonadati</taxon>
        <taxon>Bacteroidota</taxon>
        <taxon>Flavobacteriia</taxon>
        <taxon>Flavobacteriales</taxon>
        <taxon>Crocinitomicaceae</taxon>
        <taxon>Fluviicola</taxon>
    </lineage>
</organism>
<feature type="domain" description="Mce/MlaD" evidence="1">
    <location>
        <begin position="22"/>
        <end position="89"/>
    </location>
</feature>
<evidence type="ECO:0000259" key="1">
    <source>
        <dbReference type="Pfam" id="PF02470"/>
    </source>
</evidence>
<sequence>MKYLFFFFFFTLILFSCSNDPKRDLVILFEETNGLDEGDDVILKKREIGKVTKIEFSDEYQMAVHIHLEEINRLPRDSKFIIGKDGIFSHAIYVIPGKSKTYLSSKDKITGKAVKEIDWGKEFNDLMDESFRKPAQTQDSVLDELRDIKHEIHEVNEKTK</sequence>
<name>A0A556MMS8_9FLAO</name>
<evidence type="ECO:0000313" key="3">
    <source>
        <dbReference type="Proteomes" id="UP000316008"/>
    </source>
</evidence>
<keyword evidence="3" id="KW-1185">Reference proteome</keyword>
<comment type="caution">
    <text evidence="2">The sequence shown here is derived from an EMBL/GenBank/DDBJ whole genome shotgun (WGS) entry which is preliminary data.</text>
</comment>
<gene>
    <name evidence="2" type="ORF">FO442_14840</name>
</gene>
<dbReference type="Proteomes" id="UP000316008">
    <property type="component" value="Unassembled WGS sequence"/>
</dbReference>
<dbReference type="RefSeq" id="WP_144333996.1">
    <property type="nucleotide sequence ID" value="NZ_VLPL01000008.1"/>
</dbReference>
<accession>A0A556MMS8</accession>
<proteinExistence type="predicted"/>
<dbReference type="InterPro" id="IPR003399">
    <property type="entry name" value="Mce/MlaD"/>
</dbReference>
<dbReference type="EMBL" id="VLPL01000008">
    <property type="protein sequence ID" value="TSJ41185.1"/>
    <property type="molecule type" value="Genomic_DNA"/>
</dbReference>
<dbReference type="AlphaFoldDB" id="A0A556MMS8"/>
<protein>
    <submittedName>
        <fullName evidence="2">MCE family protein</fullName>
    </submittedName>
</protein>